<evidence type="ECO:0000256" key="1">
    <source>
        <dbReference type="SAM" id="Phobius"/>
    </source>
</evidence>
<gene>
    <name evidence="2" type="ORF">EGYM00163_LOCUS37899</name>
</gene>
<feature type="transmembrane region" description="Helical" evidence="1">
    <location>
        <begin position="67"/>
        <end position="93"/>
    </location>
</feature>
<keyword evidence="1" id="KW-0812">Transmembrane</keyword>
<dbReference type="EMBL" id="HBJA01109919">
    <property type="protein sequence ID" value="CAE0826642.1"/>
    <property type="molecule type" value="Transcribed_RNA"/>
</dbReference>
<sequence>MKAEKKKVLAAQVINHQTSFIHPFHCTCFAVSLLIIRRGFHCGKGMDEVVLISPGSQHIGLSLSSRLGCAILLLGNHLCLNVIILTIGVVRHAMTAGAPHRALHVGVIKLNKLVIHGLLLFTAVPPVLCTSVTSQLNGVSQGNTIVF</sequence>
<feature type="transmembrane region" description="Helical" evidence="1">
    <location>
        <begin position="113"/>
        <end position="133"/>
    </location>
</feature>
<keyword evidence="1" id="KW-0472">Membrane</keyword>
<reference evidence="2" key="1">
    <citation type="submission" date="2021-01" db="EMBL/GenBank/DDBJ databases">
        <authorList>
            <person name="Corre E."/>
            <person name="Pelletier E."/>
            <person name="Niang G."/>
            <person name="Scheremetjew M."/>
            <person name="Finn R."/>
            <person name="Kale V."/>
            <person name="Holt S."/>
            <person name="Cochrane G."/>
            <person name="Meng A."/>
            <person name="Brown T."/>
            <person name="Cohen L."/>
        </authorList>
    </citation>
    <scope>NUCLEOTIDE SEQUENCE</scope>
    <source>
        <strain evidence="2">CCMP1594</strain>
    </source>
</reference>
<name>A0A7S4G654_9EUGL</name>
<evidence type="ECO:0000313" key="2">
    <source>
        <dbReference type="EMBL" id="CAE0826642.1"/>
    </source>
</evidence>
<keyword evidence="1" id="KW-1133">Transmembrane helix</keyword>
<proteinExistence type="predicted"/>
<organism evidence="2">
    <name type="scientific">Eutreptiella gymnastica</name>
    <dbReference type="NCBI Taxonomy" id="73025"/>
    <lineage>
        <taxon>Eukaryota</taxon>
        <taxon>Discoba</taxon>
        <taxon>Euglenozoa</taxon>
        <taxon>Euglenida</taxon>
        <taxon>Spirocuta</taxon>
        <taxon>Euglenophyceae</taxon>
        <taxon>Eutreptiales</taxon>
        <taxon>Eutreptiaceae</taxon>
        <taxon>Eutreptiella</taxon>
    </lineage>
</organism>
<dbReference type="AlphaFoldDB" id="A0A7S4G654"/>
<protein>
    <submittedName>
        <fullName evidence="2">Uncharacterized protein</fullName>
    </submittedName>
</protein>
<feature type="transmembrane region" description="Helical" evidence="1">
    <location>
        <begin position="20"/>
        <end position="36"/>
    </location>
</feature>
<accession>A0A7S4G654</accession>